<proteinExistence type="inferred from homology"/>
<protein>
    <recommendedName>
        <fullName evidence="6">Transcription antitermination protein NusB</fullName>
    </recommendedName>
    <alternativeName>
        <fullName evidence="6">Antitermination factor NusB</fullName>
    </alternativeName>
</protein>
<dbReference type="Pfam" id="PF01029">
    <property type="entry name" value="NusB"/>
    <property type="match status" value="1"/>
</dbReference>
<evidence type="ECO:0000313" key="8">
    <source>
        <dbReference type="EMBL" id="SKA81985.1"/>
    </source>
</evidence>
<comment type="similarity">
    <text evidence="1 6">Belongs to the NusB family.</text>
</comment>
<dbReference type="Proteomes" id="UP000190105">
    <property type="component" value="Unassembled WGS sequence"/>
</dbReference>
<evidence type="ECO:0000259" key="7">
    <source>
        <dbReference type="Pfam" id="PF01029"/>
    </source>
</evidence>
<dbReference type="GO" id="GO:0005829">
    <property type="term" value="C:cytosol"/>
    <property type="evidence" value="ECO:0007669"/>
    <property type="project" value="TreeGrafter"/>
</dbReference>
<dbReference type="GO" id="GO:0031564">
    <property type="term" value="P:transcription antitermination"/>
    <property type="evidence" value="ECO:0007669"/>
    <property type="project" value="UniProtKB-KW"/>
</dbReference>
<evidence type="ECO:0000256" key="3">
    <source>
        <dbReference type="ARBA" id="ARBA00022884"/>
    </source>
</evidence>
<keyword evidence="2 6" id="KW-0889">Transcription antitermination</keyword>
<gene>
    <name evidence="6" type="primary">nusB</name>
    <name evidence="8" type="ORF">SAMN05443428_104144</name>
</gene>
<evidence type="ECO:0000256" key="6">
    <source>
        <dbReference type="HAMAP-Rule" id="MF_00073"/>
    </source>
</evidence>
<evidence type="ECO:0000313" key="9">
    <source>
        <dbReference type="Proteomes" id="UP000190105"/>
    </source>
</evidence>
<organism evidence="8 9">
    <name type="scientific">Caloramator quimbayensis</name>
    <dbReference type="NCBI Taxonomy" id="1147123"/>
    <lineage>
        <taxon>Bacteria</taxon>
        <taxon>Bacillati</taxon>
        <taxon>Bacillota</taxon>
        <taxon>Clostridia</taxon>
        <taxon>Eubacteriales</taxon>
        <taxon>Clostridiaceae</taxon>
        <taxon>Caloramator</taxon>
    </lineage>
</organism>
<dbReference type="EMBL" id="FUYH01000004">
    <property type="protein sequence ID" value="SKA81985.1"/>
    <property type="molecule type" value="Genomic_DNA"/>
</dbReference>
<sequence>MSRKLARETAMTLIYQMDLNNSKASEVLDNFFENNDTEFESDDVEYIKSCVSGVEENLNMVNSYIEKYLKSGWKIGRISKVDLAILRLGIYEMLLRDDVPPKVAVNEAVEIAKKYSTEESKAFINGILGNIIREIKDNA</sequence>
<dbReference type="InterPro" id="IPR006027">
    <property type="entry name" value="NusB_RsmB_TIM44"/>
</dbReference>
<name>A0A1T4WYR1_9CLOT</name>
<dbReference type="PANTHER" id="PTHR11078">
    <property type="entry name" value="N UTILIZATION SUBSTANCE PROTEIN B-RELATED"/>
    <property type="match status" value="1"/>
</dbReference>
<keyword evidence="3 6" id="KW-0694">RNA-binding</keyword>
<feature type="domain" description="NusB/RsmB/TIM44" evidence="7">
    <location>
        <begin position="6"/>
        <end position="133"/>
    </location>
</feature>
<dbReference type="HAMAP" id="MF_00073">
    <property type="entry name" value="NusB"/>
    <property type="match status" value="1"/>
</dbReference>
<comment type="function">
    <text evidence="6">Involved in transcription antitermination. Required for transcription of ribosomal RNA (rRNA) genes. Binds specifically to the boxA antiterminator sequence of the ribosomal RNA (rrn) operons.</text>
</comment>
<evidence type="ECO:0000256" key="2">
    <source>
        <dbReference type="ARBA" id="ARBA00022814"/>
    </source>
</evidence>
<keyword evidence="9" id="KW-1185">Reference proteome</keyword>
<keyword evidence="4 6" id="KW-0805">Transcription regulation</keyword>
<dbReference type="OrthoDB" id="9811381at2"/>
<dbReference type="Gene3D" id="1.10.940.10">
    <property type="entry name" value="NusB-like"/>
    <property type="match status" value="1"/>
</dbReference>
<dbReference type="STRING" id="1147123.SAMN05443428_104144"/>
<dbReference type="PANTHER" id="PTHR11078:SF3">
    <property type="entry name" value="ANTITERMINATION NUSB DOMAIN-CONTAINING PROTEIN"/>
    <property type="match status" value="1"/>
</dbReference>
<keyword evidence="5 6" id="KW-0804">Transcription</keyword>
<dbReference type="InterPro" id="IPR035926">
    <property type="entry name" value="NusB-like_sf"/>
</dbReference>
<evidence type="ECO:0000256" key="5">
    <source>
        <dbReference type="ARBA" id="ARBA00023163"/>
    </source>
</evidence>
<dbReference type="SUPFAM" id="SSF48013">
    <property type="entry name" value="NusB-like"/>
    <property type="match status" value="1"/>
</dbReference>
<evidence type="ECO:0000256" key="1">
    <source>
        <dbReference type="ARBA" id="ARBA00005952"/>
    </source>
</evidence>
<dbReference type="NCBIfam" id="TIGR01951">
    <property type="entry name" value="nusB"/>
    <property type="match status" value="1"/>
</dbReference>
<dbReference type="InterPro" id="IPR011605">
    <property type="entry name" value="NusB_fam"/>
</dbReference>
<dbReference type="AlphaFoldDB" id="A0A1T4WYR1"/>
<accession>A0A1T4WYR1</accession>
<dbReference type="GO" id="GO:0003723">
    <property type="term" value="F:RNA binding"/>
    <property type="evidence" value="ECO:0007669"/>
    <property type="project" value="UniProtKB-UniRule"/>
</dbReference>
<dbReference type="RefSeq" id="WP_078695774.1">
    <property type="nucleotide sequence ID" value="NZ_FUYH01000004.1"/>
</dbReference>
<dbReference type="GO" id="GO:0006353">
    <property type="term" value="P:DNA-templated transcription termination"/>
    <property type="evidence" value="ECO:0007669"/>
    <property type="project" value="UniProtKB-UniRule"/>
</dbReference>
<evidence type="ECO:0000256" key="4">
    <source>
        <dbReference type="ARBA" id="ARBA00023015"/>
    </source>
</evidence>
<reference evidence="9" key="1">
    <citation type="submission" date="2017-02" db="EMBL/GenBank/DDBJ databases">
        <authorList>
            <person name="Varghese N."/>
            <person name="Submissions S."/>
        </authorList>
    </citation>
    <scope>NUCLEOTIDE SEQUENCE [LARGE SCALE GENOMIC DNA]</scope>
    <source>
        <strain evidence="9">USBA 833</strain>
    </source>
</reference>